<sequence>MQARKKTRAMLSKDGPDGDAHHHLRCAVAGDETRGLPTPPLAASRADVLRWKLAVTISPPRPPPDLPFPNSLGCSLRIGSDQFIEALRIVKLLPKSQRVFRIQELPGINPVIPVMDSSFPGELSGSSPEARSPPDQRAPKLVLESSGYRGWVGRDSPYTGAAAPTAQWGVSSRPAARWALARGGQVRTRRAREPRKMTRLWVDERPGPFENALRGFAQRSTAEILYPKIGLCFDSLAEAYEYINLYSWEVGYKCKSGPKKDVVYQTLQHIVCGCKGYPRKKNTSSVRCGCKAMIRLLRIEDHGWYIKECKLEHNHNLSRNNGEKMCWPSHKHIDRYTRELVRNLRENNVPLTKVCSILGTYFGSTEDIPFNKRSLENLCKQISKEEANDDVRKTMDLFTKMRDEDPFFVYTADFDTDGRIRNLIWVNGKSKMDYKCFGNAITFIRLNNHFQSIIFSGVLMRQETIESFEWIFREFTSLMGGKPLVTILTVAIERVLKNTTHRWCKWHVLKMAKERLGSVYTKYSNFKPEFHKLINYSITMEEFEAAWEELLGKYDLKEHHFLTPIYEARHRWAKPYFSGIFCAKMTSTQRSESANHMLKGYVPPGAPMHLFVKQYNKLIADRISKEDSENQRTRMGVVVLKTGWPIEKHAATVYTSAMLQLFSDHIFDSAAYNVIEVEVNKKYLTIHSDAARREKWSKVNYEVTISDDGCMYKCHILKRWTKDATDVLPDHLVHLQKDKGSARSQSYRHATLHVAALELAAIGDKNVDCYHDVLKYMKDDTKKFDAKKLAFTSSIMRLGHEPLRRKWRRPSHIESPGRELGSHKRHYICALSFSSIQHTNQFGGGSWI</sequence>
<gene>
    <name evidence="3" type="ORF">BRADI_2g56826v3</name>
</gene>
<reference evidence="4" key="3">
    <citation type="submission" date="2018-08" db="UniProtKB">
        <authorList>
            <consortium name="EnsemblPlants"/>
        </authorList>
    </citation>
    <scope>IDENTIFICATION</scope>
    <source>
        <strain evidence="4">cv. Bd21</strain>
    </source>
</reference>
<reference evidence="3 4" key="1">
    <citation type="journal article" date="2010" name="Nature">
        <title>Genome sequencing and analysis of the model grass Brachypodium distachyon.</title>
        <authorList>
            <consortium name="International Brachypodium Initiative"/>
        </authorList>
    </citation>
    <scope>NUCLEOTIDE SEQUENCE [LARGE SCALE GENOMIC DNA]</scope>
    <source>
        <strain evidence="3 4">Bd21</strain>
    </source>
</reference>
<organism evidence="3">
    <name type="scientific">Brachypodium distachyon</name>
    <name type="common">Purple false brome</name>
    <name type="synonym">Trachynia distachya</name>
    <dbReference type="NCBI Taxonomy" id="15368"/>
    <lineage>
        <taxon>Eukaryota</taxon>
        <taxon>Viridiplantae</taxon>
        <taxon>Streptophyta</taxon>
        <taxon>Embryophyta</taxon>
        <taxon>Tracheophyta</taxon>
        <taxon>Spermatophyta</taxon>
        <taxon>Magnoliopsida</taxon>
        <taxon>Liliopsida</taxon>
        <taxon>Poales</taxon>
        <taxon>Poaceae</taxon>
        <taxon>BOP clade</taxon>
        <taxon>Pooideae</taxon>
        <taxon>Stipodae</taxon>
        <taxon>Brachypodieae</taxon>
        <taxon>Brachypodium</taxon>
    </lineage>
</organism>
<evidence type="ECO:0000259" key="2">
    <source>
        <dbReference type="Pfam" id="PF03101"/>
    </source>
</evidence>
<dbReference type="STRING" id="15368.A0A2K2DG89"/>
<dbReference type="InterPro" id="IPR004330">
    <property type="entry name" value="FAR1_DNA_bnd_dom"/>
</dbReference>
<feature type="region of interest" description="Disordered" evidence="1">
    <location>
        <begin position="1"/>
        <end position="21"/>
    </location>
</feature>
<dbReference type="FunCoup" id="A0A2K2DG89">
    <property type="interactions" value="24"/>
</dbReference>
<dbReference type="AlphaFoldDB" id="A0A2K2DG89"/>
<proteinExistence type="predicted"/>
<dbReference type="EnsemblPlants" id="PNT73302">
    <property type="protein sequence ID" value="PNT73302"/>
    <property type="gene ID" value="BRADI_2g56826v3"/>
</dbReference>
<evidence type="ECO:0000313" key="4">
    <source>
        <dbReference type="EnsemblPlants" id="PNT73302"/>
    </source>
</evidence>
<reference evidence="3" key="2">
    <citation type="submission" date="2017-06" db="EMBL/GenBank/DDBJ databases">
        <title>WGS assembly of Brachypodium distachyon.</title>
        <authorList>
            <consortium name="The International Brachypodium Initiative"/>
            <person name="Lucas S."/>
            <person name="Harmon-Smith M."/>
            <person name="Lail K."/>
            <person name="Tice H."/>
            <person name="Grimwood J."/>
            <person name="Bruce D."/>
            <person name="Barry K."/>
            <person name="Shu S."/>
            <person name="Lindquist E."/>
            <person name="Wang M."/>
            <person name="Pitluck S."/>
            <person name="Vogel J.P."/>
            <person name="Garvin D.F."/>
            <person name="Mockler T.C."/>
            <person name="Schmutz J."/>
            <person name="Rokhsar D."/>
            <person name="Bevan M.W."/>
        </authorList>
    </citation>
    <scope>NUCLEOTIDE SEQUENCE</scope>
    <source>
        <strain evidence="3">Bd21</strain>
    </source>
</reference>
<feature type="region of interest" description="Disordered" evidence="1">
    <location>
        <begin position="119"/>
        <end position="138"/>
    </location>
</feature>
<dbReference type="EMBL" id="CM000881">
    <property type="protein sequence ID" value="PNT73302.1"/>
    <property type="molecule type" value="Genomic_DNA"/>
</dbReference>
<accession>A0A2K2DG89</accession>
<evidence type="ECO:0000256" key="1">
    <source>
        <dbReference type="SAM" id="MobiDB-lite"/>
    </source>
</evidence>
<dbReference type="Proteomes" id="UP000008810">
    <property type="component" value="Chromosome 2"/>
</dbReference>
<dbReference type="OrthoDB" id="682414at2759"/>
<dbReference type="PANTHER" id="PTHR47482">
    <property type="entry name" value="OS11G0632001 PROTEIN"/>
    <property type="match status" value="1"/>
</dbReference>
<dbReference type="PANTHER" id="PTHR47482:SF5">
    <property type="entry name" value="FAR1 DOMAIN-CONTAINING PROTEIN"/>
    <property type="match status" value="1"/>
</dbReference>
<evidence type="ECO:0000313" key="5">
    <source>
        <dbReference type="Proteomes" id="UP000008810"/>
    </source>
</evidence>
<name>A0A2K2DG89_BRADI</name>
<feature type="domain" description="FAR1" evidence="2">
    <location>
        <begin position="245"/>
        <end position="318"/>
    </location>
</feature>
<keyword evidence="5" id="KW-1185">Reference proteome</keyword>
<evidence type="ECO:0000313" key="3">
    <source>
        <dbReference type="EMBL" id="PNT73302.1"/>
    </source>
</evidence>
<protein>
    <recommendedName>
        <fullName evidence="2">FAR1 domain-containing protein</fullName>
    </recommendedName>
</protein>
<dbReference type="Pfam" id="PF03101">
    <property type="entry name" value="FAR1"/>
    <property type="match status" value="1"/>
</dbReference>
<dbReference type="Gramene" id="PNT73302">
    <property type="protein sequence ID" value="PNT73302"/>
    <property type="gene ID" value="BRADI_2g56826v3"/>
</dbReference>
<dbReference type="InParanoid" id="A0A2K2DG89"/>
<dbReference type="ExpressionAtlas" id="A0A2K2DG89">
    <property type="expression patterns" value="baseline"/>
</dbReference>